<dbReference type="KEGG" id="sage:EN72_01605"/>
<name>A0A0E1EF23_STRAG</name>
<proteinExistence type="predicted"/>
<dbReference type="EMBL" id="QHGZ01000091">
    <property type="protein sequence ID" value="RDY85219.1"/>
    <property type="molecule type" value="Genomic_DNA"/>
</dbReference>
<evidence type="ECO:0000313" key="3">
    <source>
        <dbReference type="EMBL" id="RDY85219.1"/>
    </source>
</evidence>
<evidence type="ECO:0000313" key="1">
    <source>
        <dbReference type="EMBL" id="KLJ31686.1"/>
    </source>
</evidence>
<protein>
    <submittedName>
        <fullName evidence="2">Uncharacterized protein</fullName>
    </submittedName>
</protein>
<organism evidence="2 5">
    <name type="scientific">Streptococcus agalactiae</name>
    <dbReference type="NCBI Taxonomy" id="1311"/>
    <lineage>
        <taxon>Bacteria</taxon>
        <taxon>Bacillati</taxon>
        <taxon>Bacillota</taxon>
        <taxon>Bacilli</taxon>
        <taxon>Lactobacillales</taxon>
        <taxon>Streptococcaceae</taxon>
        <taxon>Streptococcus</taxon>
    </lineage>
</organism>
<reference evidence="2 5" key="2">
    <citation type="journal article" date="2016" name="Sci. Rep.">
        <title>Serotype IV Streptococcus agalactiae ST-452 has arisen from large genomic recombination events between CC23 and the hypervirulent CC17 lineages.</title>
        <authorList>
            <person name="Campisi E."/>
            <person name="Rinaudo C.D."/>
            <person name="Donati C."/>
            <person name="Barucco M."/>
            <person name="Torricelli G."/>
            <person name="Edwards M.S."/>
            <person name="Baker C.J."/>
            <person name="Margarit I."/>
            <person name="Rosini R."/>
        </authorList>
    </citation>
    <scope>NUCLEOTIDE SEQUENCE [LARGE SCALE GENOMIC DNA]</scope>
    <source>
        <strain evidence="2 5">CZ-PW-140</strain>
    </source>
</reference>
<accession>A0A0E1EF23</accession>
<dbReference type="AlphaFoldDB" id="A0A0E1EF23"/>
<gene>
    <name evidence="2" type="ORF">AX245_06860</name>
    <name evidence="3" type="ORF">C4618_03475</name>
    <name evidence="1" type="ORF">WA45_00475</name>
</gene>
<dbReference type="EMBL" id="MAWT01000045">
    <property type="protein sequence ID" value="OCM70629.1"/>
    <property type="molecule type" value="Genomic_DNA"/>
</dbReference>
<evidence type="ECO:0000313" key="6">
    <source>
        <dbReference type="Proteomes" id="UP000256718"/>
    </source>
</evidence>
<evidence type="ECO:0000313" key="4">
    <source>
        <dbReference type="Proteomes" id="UP000035174"/>
    </source>
</evidence>
<dbReference type="Proteomes" id="UP000256718">
    <property type="component" value="Unassembled WGS sequence"/>
</dbReference>
<reference evidence="3 6" key="3">
    <citation type="journal article" date="2018" name="Emerg. Microbes Infect.">
        <title>Phenotypic and molecular analysis of nontypeable Group B streptococci: identification of cps2a and hybrid cps2a/cps5 Group B streptococcal capsule gene clusters.</title>
        <authorList>
            <person name="Alhhazmi A."/>
            <person name="Tyrrell G.J."/>
        </authorList>
    </citation>
    <scope>NUCLEOTIDE SEQUENCE [LARGE SCALE GENOMIC DNA]</scope>
    <source>
        <strain evidence="3 6">PLGBS17</strain>
    </source>
</reference>
<dbReference type="EMBL" id="LCVB01000006">
    <property type="protein sequence ID" value="KLJ31686.1"/>
    <property type="molecule type" value="Genomic_DNA"/>
</dbReference>
<sequence length="116" mass="14099">MIDTKKLQELDQEYDQNLRNIYRNREQLEDDFHLFMARTDSLKESVYQATLGQGWELPQEAHAHLYNMDDNKDTFISEFNEYMEKLEEKEIDLRRVYNDRVDELYQKAKQNEAKKG</sequence>
<evidence type="ECO:0000313" key="2">
    <source>
        <dbReference type="EMBL" id="OCM70629.1"/>
    </source>
</evidence>
<evidence type="ECO:0000313" key="5">
    <source>
        <dbReference type="Proteomes" id="UP000093122"/>
    </source>
</evidence>
<dbReference type="Proteomes" id="UP000035174">
    <property type="component" value="Unassembled WGS sequence"/>
</dbReference>
<comment type="caution">
    <text evidence="2">The sequence shown here is derived from an EMBL/GenBank/DDBJ whole genome shotgun (WGS) entry which is preliminary data.</text>
</comment>
<reference evidence="1 4" key="1">
    <citation type="journal article" date="2015" name="PLoS ONE">
        <title>Genomic analysis reveals the molecular basis for capsule loss in the group B streptococcus population.</title>
        <authorList>
            <consortium name="DEVANI Consortium"/>
            <person name="Rosini R."/>
            <person name="Campisi E."/>
            <person name="De Chiara M."/>
            <person name="Tettelin H."/>
            <person name="Rinaudo D."/>
            <person name="Toniolo C."/>
            <person name="Metruccio M."/>
            <person name="Guidotti S."/>
            <person name="Sorensen U.B."/>
            <person name="Kilian M."/>
            <person name="Ramirez M."/>
            <person name="Janulczyk R."/>
            <person name="Donati C."/>
            <person name="Grandi G."/>
            <person name="Margarit I."/>
        </authorList>
    </citation>
    <scope>NUCLEOTIDE SEQUENCE [LARGE SCALE GENOMIC DNA]</scope>
    <source>
        <strain evidence="1 4">ES-PW-063</strain>
    </source>
</reference>
<dbReference type="RefSeq" id="WP_000567431.1">
    <property type="nucleotide sequence ID" value="NZ_AP018935.1"/>
</dbReference>
<dbReference type="Proteomes" id="UP000093122">
    <property type="component" value="Unassembled WGS sequence"/>
</dbReference>